<reference evidence="2 3" key="1">
    <citation type="journal article" date="2019" name="Nat. Ecol. Evol.">
        <title>Megaphylogeny resolves global patterns of mushroom evolution.</title>
        <authorList>
            <person name="Varga T."/>
            <person name="Krizsan K."/>
            <person name="Foldi C."/>
            <person name="Dima B."/>
            <person name="Sanchez-Garcia M."/>
            <person name="Sanchez-Ramirez S."/>
            <person name="Szollosi G.J."/>
            <person name="Szarkandi J.G."/>
            <person name="Papp V."/>
            <person name="Albert L."/>
            <person name="Andreopoulos W."/>
            <person name="Angelini C."/>
            <person name="Antonin V."/>
            <person name="Barry K.W."/>
            <person name="Bougher N.L."/>
            <person name="Buchanan P."/>
            <person name="Buyck B."/>
            <person name="Bense V."/>
            <person name="Catcheside P."/>
            <person name="Chovatia M."/>
            <person name="Cooper J."/>
            <person name="Damon W."/>
            <person name="Desjardin D."/>
            <person name="Finy P."/>
            <person name="Geml J."/>
            <person name="Haridas S."/>
            <person name="Hughes K."/>
            <person name="Justo A."/>
            <person name="Karasinski D."/>
            <person name="Kautmanova I."/>
            <person name="Kiss B."/>
            <person name="Kocsube S."/>
            <person name="Kotiranta H."/>
            <person name="LaButti K.M."/>
            <person name="Lechner B.E."/>
            <person name="Liimatainen K."/>
            <person name="Lipzen A."/>
            <person name="Lukacs Z."/>
            <person name="Mihaltcheva S."/>
            <person name="Morgado L.N."/>
            <person name="Niskanen T."/>
            <person name="Noordeloos M.E."/>
            <person name="Ohm R.A."/>
            <person name="Ortiz-Santana B."/>
            <person name="Ovrebo C."/>
            <person name="Racz N."/>
            <person name="Riley R."/>
            <person name="Savchenko A."/>
            <person name="Shiryaev A."/>
            <person name="Soop K."/>
            <person name="Spirin V."/>
            <person name="Szebenyi C."/>
            <person name="Tomsovsky M."/>
            <person name="Tulloss R.E."/>
            <person name="Uehling J."/>
            <person name="Grigoriev I.V."/>
            <person name="Vagvolgyi C."/>
            <person name="Papp T."/>
            <person name="Martin F.M."/>
            <person name="Miettinen O."/>
            <person name="Hibbett D.S."/>
            <person name="Nagy L.G."/>
        </authorList>
    </citation>
    <scope>NUCLEOTIDE SEQUENCE [LARGE SCALE GENOMIC DNA]</scope>
    <source>
        <strain evidence="2 3">FP101781</strain>
    </source>
</reference>
<comment type="caution">
    <text evidence="2">The sequence shown here is derived from an EMBL/GenBank/DDBJ whole genome shotgun (WGS) entry which is preliminary data.</text>
</comment>
<sequence length="191" mass="20003">MERIFVHSGGSANGTVGGGRSEEGGRAQPIVVPDGRHPGDRQGRIPSLDTRVFPLKTKVVLRASATVTPIDVAGVVTMNTTSTATMLYALLPSDTPSPSACSQGSLIFDAEIDPFVTTPSHHWRSVPLPTSTASTAVTAPRRLPLLHAHRSLWIHANPGPARLSGSGMYGGAWAEPRKRSPASPARGTNAS</sequence>
<dbReference type="EMBL" id="QPFP01000078">
    <property type="protein sequence ID" value="TEB23465.1"/>
    <property type="molecule type" value="Genomic_DNA"/>
</dbReference>
<name>A0A4Y7SNP6_COPMI</name>
<feature type="region of interest" description="Disordered" evidence="1">
    <location>
        <begin position="1"/>
        <end position="46"/>
    </location>
</feature>
<evidence type="ECO:0000313" key="2">
    <source>
        <dbReference type="EMBL" id="TEB23465.1"/>
    </source>
</evidence>
<accession>A0A4Y7SNP6</accession>
<dbReference type="AlphaFoldDB" id="A0A4Y7SNP6"/>
<feature type="compositionally biased region" description="Basic and acidic residues" evidence="1">
    <location>
        <begin position="34"/>
        <end position="43"/>
    </location>
</feature>
<proteinExistence type="predicted"/>
<keyword evidence="3" id="KW-1185">Reference proteome</keyword>
<protein>
    <submittedName>
        <fullName evidence="2">Uncharacterized protein</fullName>
    </submittedName>
</protein>
<evidence type="ECO:0000313" key="3">
    <source>
        <dbReference type="Proteomes" id="UP000298030"/>
    </source>
</evidence>
<feature type="region of interest" description="Disordered" evidence="1">
    <location>
        <begin position="172"/>
        <end position="191"/>
    </location>
</feature>
<gene>
    <name evidence="2" type="ORF">FA13DRAFT_1798096</name>
</gene>
<evidence type="ECO:0000256" key="1">
    <source>
        <dbReference type="SAM" id="MobiDB-lite"/>
    </source>
</evidence>
<dbReference type="Proteomes" id="UP000298030">
    <property type="component" value="Unassembled WGS sequence"/>
</dbReference>
<organism evidence="2 3">
    <name type="scientific">Coprinellus micaceus</name>
    <name type="common">Glistening ink-cap mushroom</name>
    <name type="synonym">Coprinus micaceus</name>
    <dbReference type="NCBI Taxonomy" id="71717"/>
    <lineage>
        <taxon>Eukaryota</taxon>
        <taxon>Fungi</taxon>
        <taxon>Dikarya</taxon>
        <taxon>Basidiomycota</taxon>
        <taxon>Agaricomycotina</taxon>
        <taxon>Agaricomycetes</taxon>
        <taxon>Agaricomycetidae</taxon>
        <taxon>Agaricales</taxon>
        <taxon>Agaricineae</taxon>
        <taxon>Psathyrellaceae</taxon>
        <taxon>Coprinellus</taxon>
    </lineage>
</organism>